<evidence type="ECO:0000313" key="4">
    <source>
        <dbReference type="Proteomes" id="UP001557470"/>
    </source>
</evidence>
<feature type="domain" description="Periphilin-1 C-terminal" evidence="2">
    <location>
        <begin position="35"/>
        <end position="113"/>
    </location>
</feature>
<sequence>MGTVRYSAGPSREAEKQPLLFKEESLHSREGDRELPSTVSRATARSQAIQKKRKEIERVYRQDCDTFGLVVKMLIDKDPSLDRPIQSSLKQNLQEIGLRCVEAMQQFIEDYDTREPPPSVTHRPLAQTKHKQTDISYQAQKCNSVCKLIG</sequence>
<evidence type="ECO:0000313" key="3">
    <source>
        <dbReference type="EMBL" id="KAL1021538.1"/>
    </source>
</evidence>
<organism evidence="3 4">
    <name type="scientific">Umbra pygmaea</name>
    <name type="common">Eastern mudminnow</name>
    <dbReference type="NCBI Taxonomy" id="75934"/>
    <lineage>
        <taxon>Eukaryota</taxon>
        <taxon>Metazoa</taxon>
        <taxon>Chordata</taxon>
        <taxon>Craniata</taxon>
        <taxon>Vertebrata</taxon>
        <taxon>Euteleostomi</taxon>
        <taxon>Actinopterygii</taxon>
        <taxon>Neopterygii</taxon>
        <taxon>Teleostei</taxon>
        <taxon>Protacanthopterygii</taxon>
        <taxon>Esociformes</taxon>
        <taxon>Umbridae</taxon>
        <taxon>Umbra</taxon>
    </lineage>
</organism>
<dbReference type="AlphaFoldDB" id="A0ABD0XJC2"/>
<dbReference type="EMBL" id="JAGEUA010000001">
    <property type="protein sequence ID" value="KAL1021538.1"/>
    <property type="molecule type" value="Genomic_DNA"/>
</dbReference>
<proteinExistence type="predicted"/>
<dbReference type="InterPro" id="IPR057603">
    <property type="entry name" value="Periphilin-1_C"/>
</dbReference>
<evidence type="ECO:0000256" key="1">
    <source>
        <dbReference type="SAM" id="MobiDB-lite"/>
    </source>
</evidence>
<protein>
    <recommendedName>
        <fullName evidence="2">Periphilin-1 C-terminal domain-containing protein</fullName>
    </recommendedName>
</protein>
<evidence type="ECO:0000259" key="2">
    <source>
        <dbReference type="Pfam" id="PF25234"/>
    </source>
</evidence>
<dbReference type="PANTHER" id="PTHR15836">
    <property type="entry name" value="PERIPHILIN 1"/>
    <property type="match status" value="1"/>
</dbReference>
<feature type="region of interest" description="Disordered" evidence="1">
    <location>
        <begin position="112"/>
        <end position="132"/>
    </location>
</feature>
<gene>
    <name evidence="3" type="ORF">UPYG_G00014540</name>
</gene>
<dbReference type="CDD" id="cd22896">
    <property type="entry name" value="periphilin-like"/>
    <property type="match status" value="1"/>
</dbReference>
<dbReference type="Proteomes" id="UP001557470">
    <property type="component" value="Unassembled WGS sequence"/>
</dbReference>
<comment type="caution">
    <text evidence="3">The sequence shown here is derived from an EMBL/GenBank/DDBJ whole genome shotgun (WGS) entry which is preliminary data.</text>
</comment>
<feature type="compositionally biased region" description="Polar residues" evidence="1">
    <location>
        <begin position="37"/>
        <end position="46"/>
    </location>
</feature>
<dbReference type="PANTHER" id="PTHR15836:SF4">
    <property type="entry name" value="PERIPHILIN-1"/>
    <property type="match status" value="1"/>
</dbReference>
<feature type="region of interest" description="Disordered" evidence="1">
    <location>
        <begin position="1"/>
        <end position="46"/>
    </location>
</feature>
<feature type="compositionally biased region" description="Basic and acidic residues" evidence="1">
    <location>
        <begin position="12"/>
        <end position="35"/>
    </location>
</feature>
<dbReference type="Pfam" id="PF25234">
    <property type="entry name" value="Periphilin_C"/>
    <property type="match status" value="1"/>
</dbReference>
<dbReference type="InterPro" id="IPR028851">
    <property type="entry name" value="Pphln1"/>
</dbReference>
<reference evidence="3 4" key="1">
    <citation type="submission" date="2024-06" db="EMBL/GenBank/DDBJ databases">
        <authorList>
            <person name="Pan Q."/>
            <person name="Wen M."/>
            <person name="Jouanno E."/>
            <person name="Zahm M."/>
            <person name="Klopp C."/>
            <person name="Cabau C."/>
            <person name="Louis A."/>
            <person name="Berthelot C."/>
            <person name="Parey E."/>
            <person name="Roest Crollius H."/>
            <person name="Montfort J."/>
            <person name="Robinson-Rechavi M."/>
            <person name="Bouchez O."/>
            <person name="Lampietro C."/>
            <person name="Lopez Roques C."/>
            <person name="Donnadieu C."/>
            <person name="Postlethwait J."/>
            <person name="Bobe J."/>
            <person name="Verreycken H."/>
            <person name="Guiguen Y."/>
        </authorList>
    </citation>
    <scope>NUCLEOTIDE SEQUENCE [LARGE SCALE GENOMIC DNA]</scope>
    <source>
        <strain evidence="3">Up_M1</strain>
        <tissue evidence="3">Testis</tissue>
    </source>
</reference>
<keyword evidence="4" id="KW-1185">Reference proteome</keyword>
<name>A0ABD0XJC2_UMBPY</name>
<accession>A0ABD0XJC2</accession>